<keyword evidence="3" id="KW-0812">Transmembrane</keyword>
<feature type="transmembrane region" description="Helical" evidence="3">
    <location>
        <begin position="31"/>
        <end position="56"/>
    </location>
</feature>
<organism evidence="5 6">
    <name type="scientific">Haloechinothrix aidingensis</name>
    <dbReference type="NCBI Taxonomy" id="2752311"/>
    <lineage>
        <taxon>Bacteria</taxon>
        <taxon>Bacillati</taxon>
        <taxon>Actinomycetota</taxon>
        <taxon>Actinomycetes</taxon>
        <taxon>Pseudonocardiales</taxon>
        <taxon>Pseudonocardiaceae</taxon>
        <taxon>Haloechinothrix</taxon>
    </lineage>
</organism>
<dbReference type="SUPFAM" id="SSF109998">
    <property type="entry name" value="Triger factor/SurA peptide-binding domain-like"/>
    <property type="match status" value="1"/>
</dbReference>
<evidence type="ECO:0000313" key="6">
    <source>
        <dbReference type="Proteomes" id="UP000582974"/>
    </source>
</evidence>
<evidence type="ECO:0000256" key="3">
    <source>
        <dbReference type="SAM" id="Phobius"/>
    </source>
</evidence>
<dbReference type="InterPro" id="IPR023058">
    <property type="entry name" value="PPIase_PpiC_CS"/>
</dbReference>
<name>A0A838AC69_9PSEU</name>
<comment type="caution">
    <text evidence="5">The sequence shown here is derived from an EMBL/GenBank/DDBJ whole genome shotgun (WGS) entry which is preliminary data.</text>
</comment>
<proteinExistence type="predicted"/>
<evidence type="ECO:0000313" key="5">
    <source>
        <dbReference type="EMBL" id="MBA0126768.1"/>
    </source>
</evidence>
<accession>A0A838AC69</accession>
<dbReference type="PROSITE" id="PS01096">
    <property type="entry name" value="PPIC_PPIASE_1"/>
    <property type="match status" value="1"/>
</dbReference>
<dbReference type="SUPFAM" id="SSF54534">
    <property type="entry name" value="FKBP-like"/>
    <property type="match status" value="1"/>
</dbReference>
<evidence type="ECO:0000256" key="2">
    <source>
        <dbReference type="SAM" id="MobiDB-lite"/>
    </source>
</evidence>
<feature type="domain" description="PpiC" evidence="4">
    <location>
        <begin position="205"/>
        <end position="295"/>
    </location>
</feature>
<dbReference type="RefSeq" id="WP_281373665.1">
    <property type="nucleotide sequence ID" value="NZ_JACCKD010000005.1"/>
</dbReference>
<dbReference type="PROSITE" id="PS50198">
    <property type="entry name" value="PPIC_PPIASE_2"/>
    <property type="match status" value="1"/>
</dbReference>
<dbReference type="InterPro" id="IPR050245">
    <property type="entry name" value="PrsA_foldase"/>
</dbReference>
<evidence type="ECO:0000256" key="1">
    <source>
        <dbReference type="PROSITE-ProRule" id="PRU00278"/>
    </source>
</evidence>
<feature type="region of interest" description="Disordered" evidence="2">
    <location>
        <begin position="337"/>
        <end position="357"/>
    </location>
</feature>
<evidence type="ECO:0000259" key="4">
    <source>
        <dbReference type="PROSITE" id="PS50198"/>
    </source>
</evidence>
<keyword evidence="3" id="KW-1133">Transmembrane helix</keyword>
<keyword evidence="3" id="KW-0472">Membrane</keyword>
<dbReference type="Gene3D" id="1.10.4030.10">
    <property type="entry name" value="Porin chaperone SurA, peptide-binding domain"/>
    <property type="match status" value="1"/>
</dbReference>
<keyword evidence="1 5" id="KW-0413">Isomerase</keyword>
<reference evidence="5 6" key="1">
    <citation type="submission" date="2020-07" db="EMBL/GenBank/DDBJ databases">
        <title>Genome of Haloechinothrix sp.</title>
        <authorList>
            <person name="Tang S.-K."/>
            <person name="Yang L."/>
            <person name="Zhu W.-Y."/>
        </authorList>
    </citation>
    <scope>NUCLEOTIDE SEQUENCE [LARGE SCALE GENOMIC DNA]</scope>
    <source>
        <strain evidence="5 6">YIM 98757</strain>
    </source>
</reference>
<gene>
    <name evidence="5" type="ORF">H0B56_14555</name>
</gene>
<dbReference type="Pfam" id="PF13145">
    <property type="entry name" value="Rotamase_2"/>
    <property type="match status" value="1"/>
</dbReference>
<keyword evidence="6" id="KW-1185">Reference proteome</keyword>
<dbReference type="PANTHER" id="PTHR47245:SF2">
    <property type="entry name" value="PEPTIDYL-PROLYL CIS-TRANS ISOMERASE HP_0175-RELATED"/>
    <property type="match status" value="1"/>
</dbReference>
<dbReference type="GO" id="GO:0003755">
    <property type="term" value="F:peptidyl-prolyl cis-trans isomerase activity"/>
    <property type="evidence" value="ECO:0007669"/>
    <property type="project" value="UniProtKB-KW"/>
</dbReference>
<dbReference type="Pfam" id="PF13624">
    <property type="entry name" value="SurA_N_3"/>
    <property type="match status" value="1"/>
</dbReference>
<keyword evidence="1" id="KW-0697">Rotamase</keyword>
<dbReference type="InterPro" id="IPR027304">
    <property type="entry name" value="Trigger_fact/SurA_dom_sf"/>
</dbReference>
<protein>
    <submittedName>
        <fullName evidence="5">Peptidyl-prolyl cis-trans isomerase</fullName>
    </submittedName>
</protein>
<dbReference type="Gene3D" id="3.10.50.40">
    <property type="match status" value="1"/>
</dbReference>
<dbReference type="EMBL" id="JACCKD010000005">
    <property type="protein sequence ID" value="MBA0126768.1"/>
    <property type="molecule type" value="Genomic_DNA"/>
</dbReference>
<sequence length="357" mass="39468">MRLPKIRIAPGPALATVRGWPKLVPRGRARVISLVLGVLVFAGASTQVAVGVMGGLPDGAVFRAGDTVVTEDEFQDRMNVLQALYGVEPPEKGPKREDFKRDAAKSVAVSSIIDRAVRDHGIVIADKEAQDTLNKMVEEQLPGGRDDLVQFLSARGVSERDVVDEVKRQLATSRLFEKVTDDVQPVTDEEVQQEFEDREDEMVAPEQRHLRNIVVDSEAQGNSIVQQIKDGMEFETLAAEHSLDQSTKDDGGDLGTVTADQLDERYAEAAFQAEEGEVFGPVDTEHGFNVGQVLEITPEEQLSFDQVKDDLEADMNSRRTLDTWRTWLGERIAEADVTYADEYRPDDPDAPPTDAPR</sequence>
<dbReference type="PANTHER" id="PTHR47245">
    <property type="entry name" value="PEPTIDYLPROLYL ISOMERASE"/>
    <property type="match status" value="1"/>
</dbReference>
<dbReference type="Proteomes" id="UP000582974">
    <property type="component" value="Unassembled WGS sequence"/>
</dbReference>
<dbReference type="AlphaFoldDB" id="A0A838AC69"/>
<dbReference type="InterPro" id="IPR046357">
    <property type="entry name" value="PPIase_dom_sf"/>
</dbReference>
<dbReference type="InterPro" id="IPR000297">
    <property type="entry name" value="PPIase_PpiC"/>
</dbReference>